<dbReference type="InterPro" id="IPR009030">
    <property type="entry name" value="Growth_fac_rcpt_cys_sf"/>
</dbReference>
<feature type="compositionally biased region" description="Basic and acidic residues" evidence="1">
    <location>
        <begin position="1599"/>
        <end position="1613"/>
    </location>
</feature>
<keyword evidence="2" id="KW-0812">Transmembrane</keyword>
<evidence type="ECO:0000313" key="4">
    <source>
        <dbReference type="EMBL" id="GMI36635.1"/>
    </source>
</evidence>
<feature type="non-terminal residue" evidence="4">
    <location>
        <position position="1"/>
    </location>
</feature>
<proteinExistence type="predicted"/>
<feature type="domain" description="Tyrosine-protein kinase ephrin type A/B receptor-like" evidence="3">
    <location>
        <begin position="657"/>
        <end position="705"/>
    </location>
</feature>
<gene>
    <name evidence="4" type="ORF">TeGR_g8212</name>
</gene>
<feature type="transmembrane region" description="Helical" evidence="2">
    <location>
        <begin position="1407"/>
        <end position="1427"/>
    </location>
</feature>
<dbReference type="InterPro" id="IPR011641">
    <property type="entry name" value="Tyr-kin_ephrin_A/B_rcpt-like"/>
</dbReference>
<dbReference type="Pfam" id="PF07699">
    <property type="entry name" value="Ephrin_rec_like"/>
    <property type="match status" value="2"/>
</dbReference>
<feature type="region of interest" description="Disordered" evidence="1">
    <location>
        <begin position="1470"/>
        <end position="1511"/>
    </location>
</feature>
<feature type="region of interest" description="Disordered" evidence="1">
    <location>
        <begin position="1854"/>
        <end position="1908"/>
    </location>
</feature>
<feature type="compositionally biased region" description="Gly residues" evidence="1">
    <location>
        <begin position="1878"/>
        <end position="1888"/>
    </location>
</feature>
<dbReference type="Gene3D" id="2.10.50.10">
    <property type="entry name" value="Tumor Necrosis Factor Receptor, subunit A, domain 2"/>
    <property type="match status" value="5"/>
</dbReference>
<feature type="region of interest" description="Disordered" evidence="1">
    <location>
        <begin position="1545"/>
        <end position="1615"/>
    </location>
</feature>
<feature type="compositionally biased region" description="Acidic residues" evidence="1">
    <location>
        <begin position="1553"/>
        <end position="1565"/>
    </location>
</feature>
<keyword evidence="2" id="KW-1133">Transmembrane helix</keyword>
<keyword evidence="5" id="KW-1185">Reference proteome</keyword>
<dbReference type="EMBL" id="BRYB01001934">
    <property type="protein sequence ID" value="GMI36635.1"/>
    <property type="molecule type" value="Genomic_DNA"/>
</dbReference>
<dbReference type="SUPFAM" id="SSF57184">
    <property type="entry name" value="Growth factor receptor domain"/>
    <property type="match status" value="4"/>
</dbReference>
<reference evidence="4 5" key="1">
    <citation type="journal article" date="2023" name="Commun. Biol.">
        <title>Genome analysis of Parmales, the sister group of diatoms, reveals the evolutionary specialization of diatoms from phago-mixotrophs to photoautotrophs.</title>
        <authorList>
            <person name="Ban H."/>
            <person name="Sato S."/>
            <person name="Yoshikawa S."/>
            <person name="Yamada K."/>
            <person name="Nakamura Y."/>
            <person name="Ichinomiya M."/>
            <person name="Sato N."/>
            <person name="Blanc-Mathieu R."/>
            <person name="Endo H."/>
            <person name="Kuwata A."/>
            <person name="Ogata H."/>
        </authorList>
    </citation>
    <scope>NUCLEOTIDE SEQUENCE [LARGE SCALE GENOMIC DNA]</scope>
</reference>
<feature type="compositionally biased region" description="Basic and acidic residues" evidence="1">
    <location>
        <begin position="1889"/>
        <end position="1899"/>
    </location>
</feature>
<dbReference type="PANTHER" id="PTHR46967">
    <property type="entry name" value="INSULIN-LIKE GROWTH FACTOR BINDING PROTEIN,N-TERMINAL"/>
    <property type="match status" value="1"/>
</dbReference>
<evidence type="ECO:0000256" key="2">
    <source>
        <dbReference type="SAM" id="Phobius"/>
    </source>
</evidence>
<protein>
    <recommendedName>
        <fullName evidence="3">Tyrosine-protein kinase ephrin type A/B receptor-like domain-containing protein</fullName>
    </recommendedName>
</protein>
<accession>A0ABQ6MZ30</accession>
<keyword evidence="2" id="KW-0472">Membrane</keyword>
<dbReference type="CDD" id="cd00185">
    <property type="entry name" value="TNFRSF"/>
    <property type="match status" value="1"/>
</dbReference>
<dbReference type="SUPFAM" id="SSF51126">
    <property type="entry name" value="Pectin lyase-like"/>
    <property type="match status" value="1"/>
</dbReference>
<organism evidence="4 5">
    <name type="scientific">Tetraparma gracilis</name>
    <dbReference type="NCBI Taxonomy" id="2962635"/>
    <lineage>
        <taxon>Eukaryota</taxon>
        <taxon>Sar</taxon>
        <taxon>Stramenopiles</taxon>
        <taxon>Ochrophyta</taxon>
        <taxon>Bolidophyceae</taxon>
        <taxon>Parmales</taxon>
        <taxon>Triparmaceae</taxon>
        <taxon>Tetraparma</taxon>
    </lineage>
</organism>
<dbReference type="InterPro" id="IPR011050">
    <property type="entry name" value="Pectin_lyase_fold/virulence"/>
</dbReference>
<comment type="caution">
    <text evidence="4">The sequence shown here is derived from an EMBL/GenBank/DDBJ whole genome shotgun (WGS) entry which is preliminary data.</text>
</comment>
<name>A0ABQ6MZ30_9STRA</name>
<feature type="domain" description="Tyrosine-protein kinase ephrin type A/B receptor-like" evidence="3">
    <location>
        <begin position="563"/>
        <end position="610"/>
    </location>
</feature>
<feature type="region of interest" description="Disordered" evidence="1">
    <location>
        <begin position="1635"/>
        <end position="1656"/>
    </location>
</feature>
<evidence type="ECO:0000256" key="1">
    <source>
        <dbReference type="SAM" id="MobiDB-lite"/>
    </source>
</evidence>
<sequence length="1908" mass="200936">PDESETSCTACIPGKYSDSDDTTGCTPCNWQQPLINPNFGSTVYTDCVSCGEGLVPNDDSSGCDQCPAGMYGPGGGAVCLPCPANTYDSTADMSITSTSATCLACEEGKVAPAGSIECHFPTTLQATMGSGLASAIEEAVSGDTIELAAATTYKGHFGGDNPAYSSFSIFDEVISVACEDSSLTCIIDGETSRRAFYVKTYTSEGPAVSFTGISFIRGKSPPDVSDGGAGLRAYQSVLDIDSCVFSDNVARYETSNAFTGAGFAGKGGALSVTDSVVSIENSTFRDNLASAAGAIYIESGIVTIFDCQVVSNVADPRYAGGILMAKGGTASILSSTIESNTAGTYGGGISIQGNYDGTNPTYQDLSLISQFKIEDCQVIGNTCSEGKGGGVFVSPGSNGTITATHFDSNTNEASFSDTLGGGGLAHSESSTDSHLMLILSGVSFANNVDENGGQAHDIHSLQANTVVSETCPTQDGYYFLAREGAAITVNDDTSATGTLSSFTCLPPCAPGEDRKTPADPCTACDAGKYGNDGLYECSSCTPGRYNSEANAASSADCLECDAGTYSGEAASTCTACASGTYTTTIGSSSCTLCPPGSFNPSSGSTSSTSCELCPSGTFNPSPGSSSPDSCLACAAGKFGESAGAVSSEAGCAECPTGTYAATGSAECELCPAGTFNPVAGSPSSSSCQACLAGKSSEPGSSTSDSCTNCAAGSYSVGSASSCTLCPAGTYNNREGSEVEVDCEDCAAGTYNPAEGSASPADCQDCVAGTASSELGATSLSSCGTCDSGSFAPAGSSTCTLCVAGRYSSEAGLERLDDCLLCAAGKASSLTGAANENACSACTPGSYSTGGNSTCGLCAAGRYNEEAGSSSSSACLPCLAGKSSSTSGATNTASCSSCSAGSYSGPGFPACTRCQPGKYSSTVEAKTDSTCEACPNSLISNGGSSSTSNCYPAPTIFFNLFMTDPKERIFAWGGSESNQMEAVFEGEPLTSPTSFLFTSPTTFLVSDEDSSKVLKYSPLAKLTLPPNPTTVSPIAIGIELRDRFDEPISDAYDRSVELSKFSFDVKGEIQVFDDLRLPLPIVGAIESGREGEGGGGGLVATVDIPYLGNWTFSLREVFNGGLYLRNIGGDTLDVSPGPTDPVACEVDFEQTVEAGQSFRCVVSTFDVHKNPTTWDEDKFSVVINDTVTDLQKDGAGLFSFERVFERADSHIFPIFYAGNASKVVGGGNSVLQVIPAELDLKRTKCLPQEDQQLAVGTDLVLSAIGYDQYGNEVKDATFIAKIDGDVEYTLPHNLKTKKADDGNKLSIKFFYKSDGGDLRIEIEPIIITIGAEEDFSETELYVLLAGIGLGGFFVVMIRLYLKRDAEDSNLNAKERETKKTWMSIGINGSDPVIDLCNWWLVVRKCKNVLSYLYLAFVVVAFIASWTTVRVNVAQLMNLEQTANEIHIDDPELDAEFEKLKHDFVEVKESNQRGSLKISTERVNESSTHSFKGEKSTREKREKSTKEKSTREMTLREKVQAKNLDTKLVTINTLKQETAQSLKLMMQAGGGEKEEASEEEEEEEVEEGIGRFKSTVSTERKSMKRGSLIGNLGATFTGKSQRKEKEAGGGRENGRESALSVSIDALTATFSRKKKDKSSAVVPVGGGEKSAGRDLGATKRRKKVDIKKKLHEKERALFAKLSLIRKYRTMKWEKERKRERVIAAVTQIVCEDIPVIAINIYYLVWKCKTPFEKCDEEALEAGSDEFWGGREEDVEEACAALSEGRFNTIFFLCTTFFSLWFAARKFADYSRLGETKWYLMNLDEIISIRMLEAKEIFTHITVLRGLKADLSLKGSTVGSLAGRVDPRDAIRKMATQLKSPMGSPDSDGDGVEGKKRKLGEGGLGGLGGGGKEGEKEGERRVVGFARKATR</sequence>
<dbReference type="SMART" id="SM01411">
    <property type="entry name" value="Ephrin_rec_like"/>
    <property type="match status" value="10"/>
</dbReference>
<evidence type="ECO:0000313" key="5">
    <source>
        <dbReference type="Proteomes" id="UP001165060"/>
    </source>
</evidence>
<feature type="compositionally biased region" description="Basic and acidic residues" evidence="1">
    <location>
        <begin position="1489"/>
        <end position="1511"/>
    </location>
</feature>
<dbReference type="PANTHER" id="PTHR46967:SF1">
    <property type="entry name" value="KERATIN-ASSOCIATED PROTEIN 16-1-LIKE"/>
    <property type="match status" value="1"/>
</dbReference>
<evidence type="ECO:0000259" key="3">
    <source>
        <dbReference type="Pfam" id="PF07699"/>
    </source>
</evidence>
<feature type="transmembrane region" description="Helical" evidence="2">
    <location>
        <begin position="1339"/>
        <end position="1360"/>
    </location>
</feature>
<dbReference type="Proteomes" id="UP001165060">
    <property type="component" value="Unassembled WGS sequence"/>
</dbReference>